<dbReference type="InterPro" id="IPR013656">
    <property type="entry name" value="PAS_4"/>
</dbReference>
<dbReference type="InterPro" id="IPR004090">
    <property type="entry name" value="Chemotax_Me-accpt_rcpt"/>
</dbReference>
<dbReference type="PANTHER" id="PTHR32089">
    <property type="entry name" value="METHYL-ACCEPTING CHEMOTAXIS PROTEIN MCPB"/>
    <property type="match status" value="1"/>
</dbReference>
<dbReference type="Proteomes" id="UP000070299">
    <property type="component" value="Unassembled WGS sequence"/>
</dbReference>
<dbReference type="SUPFAM" id="SSF55785">
    <property type="entry name" value="PYP-like sensor domain (PAS domain)"/>
    <property type="match status" value="2"/>
</dbReference>
<dbReference type="InterPro" id="IPR035965">
    <property type="entry name" value="PAS-like_dom_sf"/>
</dbReference>
<dbReference type="PROSITE" id="PS50111">
    <property type="entry name" value="CHEMOTAXIS_TRANSDUC_2"/>
    <property type="match status" value="1"/>
</dbReference>
<keyword evidence="9" id="KW-1185">Reference proteome</keyword>
<dbReference type="NCBIfam" id="TIGR00229">
    <property type="entry name" value="sensory_box"/>
    <property type="match status" value="2"/>
</dbReference>
<proteinExistence type="inferred from homology"/>
<feature type="domain" description="Methyl-accepting transducer" evidence="5">
    <location>
        <begin position="259"/>
        <end position="438"/>
    </location>
</feature>
<dbReference type="SMART" id="SM00283">
    <property type="entry name" value="MA"/>
    <property type="match status" value="1"/>
</dbReference>
<dbReference type="GO" id="GO:0004888">
    <property type="term" value="F:transmembrane signaling receptor activity"/>
    <property type="evidence" value="ECO:0007669"/>
    <property type="project" value="InterPro"/>
</dbReference>
<dbReference type="Gene3D" id="1.10.287.950">
    <property type="entry name" value="Methyl-accepting chemotaxis protein"/>
    <property type="match status" value="1"/>
</dbReference>
<dbReference type="Pfam" id="PF00015">
    <property type="entry name" value="MCPsignal"/>
    <property type="match status" value="1"/>
</dbReference>
<dbReference type="PANTHER" id="PTHR32089:SF112">
    <property type="entry name" value="LYSOZYME-LIKE PROTEIN-RELATED"/>
    <property type="match status" value="1"/>
</dbReference>
<dbReference type="PRINTS" id="PR00260">
    <property type="entry name" value="CHEMTRNSDUCR"/>
</dbReference>
<dbReference type="AlphaFoldDB" id="A0A148KMT8"/>
<evidence type="ECO:0000259" key="6">
    <source>
        <dbReference type="PROSITE" id="PS50112"/>
    </source>
</evidence>
<comment type="caution">
    <text evidence="8">The sequence shown here is derived from an EMBL/GenBank/DDBJ whole genome shotgun (WGS) entry which is preliminary data.</text>
</comment>
<dbReference type="Pfam" id="PF08448">
    <property type="entry name" value="PAS_4"/>
    <property type="match status" value="1"/>
</dbReference>
<evidence type="ECO:0000259" key="5">
    <source>
        <dbReference type="PROSITE" id="PS50111"/>
    </source>
</evidence>
<dbReference type="InterPro" id="IPR001610">
    <property type="entry name" value="PAC"/>
</dbReference>
<dbReference type="RefSeq" id="WP_082768956.1">
    <property type="nucleotide sequence ID" value="NZ_LSNE01000009.1"/>
</dbReference>
<dbReference type="GO" id="GO:0016020">
    <property type="term" value="C:membrane"/>
    <property type="evidence" value="ECO:0007669"/>
    <property type="project" value="UniProtKB-SubCell"/>
</dbReference>
<feature type="domain" description="PAC" evidence="7">
    <location>
        <begin position="218"/>
        <end position="272"/>
    </location>
</feature>
<dbReference type="SUPFAM" id="SSF58104">
    <property type="entry name" value="Methyl-accepting chemotaxis protein (MCP) signaling domain"/>
    <property type="match status" value="1"/>
</dbReference>
<dbReference type="CDD" id="cd11386">
    <property type="entry name" value="MCP_signal"/>
    <property type="match status" value="1"/>
</dbReference>
<evidence type="ECO:0000313" key="9">
    <source>
        <dbReference type="Proteomes" id="UP000070299"/>
    </source>
</evidence>
<evidence type="ECO:0000259" key="7">
    <source>
        <dbReference type="PROSITE" id="PS50113"/>
    </source>
</evidence>
<dbReference type="InterPro" id="IPR000700">
    <property type="entry name" value="PAS-assoc_C"/>
</dbReference>
<evidence type="ECO:0000256" key="1">
    <source>
        <dbReference type="ARBA" id="ARBA00004370"/>
    </source>
</evidence>
<dbReference type="SMART" id="SM00091">
    <property type="entry name" value="PAS"/>
    <property type="match status" value="2"/>
</dbReference>
<dbReference type="Pfam" id="PF08447">
    <property type="entry name" value="PAS_3"/>
    <property type="match status" value="1"/>
</dbReference>
<protein>
    <recommendedName>
        <fullName evidence="10">Chemotaxis protein</fullName>
    </recommendedName>
</protein>
<dbReference type="OrthoDB" id="9765776at2"/>
<dbReference type="GO" id="GO:0007165">
    <property type="term" value="P:signal transduction"/>
    <property type="evidence" value="ECO:0007669"/>
    <property type="project" value="UniProtKB-KW"/>
</dbReference>
<gene>
    <name evidence="8" type="ORF">AX660_18865</name>
</gene>
<reference evidence="9" key="1">
    <citation type="submission" date="2016-02" db="EMBL/GenBank/DDBJ databases">
        <authorList>
            <person name="Schultz-Johansen M."/>
            <person name="Glaring M.A."/>
            <person name="Bech P.K."/>
            <person name="Stougaard P."/>
        </authorList>
    </citation>
    <scope>NUCLEOTIDE SEQUENCE [LARGE SCALE GENOMIC DNA]</scope>
    <source>
        <strain evidence="9">S66</strain>
    </source>
</reference>
<comment type="similarity">
    <text evidence="3">Belongs to the methyl-accepting chemotaxis (MCP) protein family.</text>
</comment>
<dbReference type="Gene3D" id="3.30.450.20">
    <property type="entry name" value="PAS domain"/>
    <property type="match status" value="2"/>
</dbReference>
<evidence type="ECO:0008006" key="10">
    <source>
        <dbReference type="Google" id="ProtNLM"/>
    </source>
</evidence>
<dbReference type="STRING" id="1799789.AX660_18865"/>
<evidence type="ECO:0000256" key="3">
    <source>
        <dbReference type="ARBA" id="ARBA00029447"/>
    </source>
</evidence>
<comment type="subcellular location">
    <subcellularLocation>
        <location evidence="1">Membrane</location>
    </subcellularLocation>
</comment>
<dbReference type="CDD" id="cd00130">
    <property type="entry name" value="PAS"/>
    <property type="match status" value="2"/>
</dbReference>
<accession>A0A148KMT8</accession>
<dbReference type="PROSITE" id="PS50112">
    <property type="entry name" value="PAS"/>
    <property type="match status" value="1"/>
</dbReference>
<evidence type="ECO:0000256" key="4">
    <source>
        <dbReference type="PROSITE-ProRule" id="PRU00284"/>
    </source>
</evidence>
<dbReference type="SMART" id="SM00086">
    <property type="entry name" value="PAC"/>
    <property type="match status" value="2"/>
</dbReference>
<dbReference type="InterPro" id="IPR000014">
    <property type="entry name" value="PAS"/>
</dbReference>
<dbReference type="GO" id="GO:0006935">
    <property type="term" value="P:chemotaxis"/>
    <property type="evidence" value="ECO:0007669"/>
    <property type="project" value="InterPro"/>
</dbReference>
<evidence type="ECO:0000313" key="8">
    <source>
        <dbReference type="EMBL" id="KXI27622.1"/>
    </source>
</evidence>
<dbReference type="PROSITE" id="PS50113">
    <property type="entry name" value="PAC"/>
    <property type="match status" value="1"/>
</dbReference>
<name>A0A148KMT8_9ALTE</name>
<sequence length="438" mass="48254">MLWSFLRKVKATQAELLKCQQDKQALESSLAALSDSLCLVEFSPEGDILSANASYLEMMGYQANELLGKNHSVLCLKKDVLANEYTQFWRRLREGETVKGMNLRLTRNKQEIYIGGTYCPVLDSHGKVSRILKIASDITRRIKENAEMDGIFAAVNRSMVVVEYNPAGEVIKASDNFLSAMGYSPQDAIGLSHKVFCQSNYVQSGEYRSFWSRLVGGEYISGKYPRVSKTGQQVWLEGTYNPIYDNRKQLVKIVEFATDITSSVTQAQQTNELAFESTKRTDSISSNGIEIANQAMKSMQDVSLGLNAAAKDINALNEQSEQISNIVNTISAIADQTNLLALNAAIEAARAGEQGRGFAVVADEVRQLAGRTSKSTAEIGAVVKLNNEFASNAVKSIEKIVIDAQHSVELVEQTGDTIKKINQSTKEMVDVISQMTKN</sequence>
<evidence type="ECO:0000256" key="2">
    <source>
        <dbReference type="ARBA" id="ARBA00023224"/>
    </source>
</evidence>
<organism evidence="8 9">
    <name type="scientific">Paraglaciecola hydrolytica</name>
    <dbReference type="NCBI Taxonomy" id="1799789"/>
    <lineage>
        <taxon>Bacteria</taxon>
        <taxon>Pseudomonadati</taxon>
        <taxon>Pseudomonadota</taxon>
        <taxon>Gammaproteobacteria</taxon>
        <taxon>Alteromonadales</taxon>
        <taxon>Alteromonadaceae</taxon>
        <taxon>Paraglaciecola</taxon>
    </lineage>
</organism>
<dbReference type="InterPro" id="IPR013655">
    <property type="entry name" value="PAS_fold_3"/>
</dbReference>
<keyword evidence="2 4" id="KW-0807">Transducer</keyword>
<feature type="domain" description="PAS" evidence="6">
    <location>
        <begin position="45"/>
        <end position="70"/>
    </location>
</feature>
<dbReference type="EMBL" id="LSNE01000009">
    <property type="protein sequence ID" value="KXI27622.1"/>
    <property type="molecule type" value="Genomic_DNA"/>
</dbReference>
<dbReference type="InterPro" id="IPR004089">
    <property type="entry name" value="MCPsignal_dom"/>
</dbReference>